<accession>A0A6C0JXE4</accession>
<feature type="domain" description="DNA mismatch repair proteins mutS family" evidence="9">
    <location>
        <begin position="716"/>
        <end position="906"/>
    </location>
</feature>
<dbReference type="Pfam" id="PF01624">
    <property type="entry name" value="MutS_I"/>
    <property type="match status" value="1"/>
</dbReference>
<feature type="domain" description="DNA mismatch repair protein MutS core" evidence="8">
    <location>
        <begin position="333"/>
        <end position="689"/>
    </location>
</feature>
<dbReference type="Gene3D" id="3.40.1170.10">
    <property type="entry name" value="DNA repair protein MutS, domain I"/>
    <property type="match status" value="1"/>
</dbReference>
<evidence type="ECO:0000256" key="4">
    <source>
        <dbReference type="ARBA" id="ARBA00022840"/>
    </source>
</evidence>
<sequence length="1009" mass="114111">MSTITHEYFNLTRDYKSKYGEHTIVLLQVGAFFEVYGLKNPKTGEILNSNITEFSQICQLNISEKNISMEGSPIMMAGFRDYTLEKYLQKLTESGYTAVVYVQEKDGKSVKRVLQGVYSAGTNLSYDTDSNQQISNNIMCIWVEKFKAIRNMGQDTFVCGIAVANIFTGKSSIFEYQLPYYLNPTTFDELERCISTYCPSEIIINSSTLDESVLAAILQFSGTRTQLIHKNGCNSSAKEIVDKCSQQKYIQHILATFFGEESTQVCAEFHTYNIATQAFCYLLHFIQEHNPNLVRKIALPLFSNSSKNLILANHTLKQLNIIDDASIDGKQNGQFSSVLSFLNKCCSPMGKRAFQQQLVHPTCTIEWINREYHMTQLFLLPKNLPLIPLFRKYLGELRDLEKICRQLLAKKLYPASVFHLYKSVELLEQLSICLAESGEITDYLEQGSPNGKNIGAITMIILNYINKYLVIAKCAGCQTMQVFDENIIQRGVSKDLDTLIDQYKENLDNFNKIREWLNNLMRTSENTNNSANDTDYIKIHTTEKSGNTLQITKKRASALKTILRGLGNQTVTLAGGMYFSVADIKSSSASTSADEIEIPCLDKICKSLLSLKDKINEKISEAYLMFLDNFEIQCLADIEYLAKYIARVDVLQCKAYIAQTYNYCKPEIVQHTNAFVKAKGLRHVLIEHLQKNEIYVPNDICLGNSVGGSQSDPTNPLGILLYGTNAVGKTSLIRALGIAVIMAQAGLYVPCSQFVYSPYSAIFSRILGVDNLFKGLSTFAVEMSELRMILRNADNTSLVLGDELCSGTETESALSIFMAGLMDLHRKQSSFIFATHFHEIIHFDEMRNLGKLVLKHMAVHYDREMDCLVYDRLLRDGPGNRMYGLEVCKSLYLPEDFLEEAYKIRTKYYPNARGELARPTTTYNSQKIRGICEMCKTEIGEEIHHLEPQKQANTQGFIGTFHKNHPANLMSLCEKCHAKCHHNSVDKEESITKTPPVSRKKTTKGYMVK</sequence>
<keyword evidence="6" id="KW-0234">DNA repair</keyword>
<protein>
    <recommendedName>
        <fullName evidence="11">DNA mismatch repair proteins mutS family domain-containing protein</fullName>
    </recommendedName>
</protein>
<name>A0A6C0JXE4_9ZZZZ</name>
<keyword evidence="3" id="KW-0227">DNA damage</keyword>
<dbReference type="InterPro" id="IPR017261">
    <property type="entry name" value="DNA_mismatch_repair_MutS/MSH"/>
</dbReference>
<dbReference type="InterPro" id="IPR016151">
    <property type="entry name" value="DNA_mismatch_repair_MutS_N"/>
</dbReference>
<dbReference type="Gene3D" id="3.40.50.300">
    <property type="entry name" value="P-loop containing nucleotide triphosphate hydrolases"/>
    <property type="match status" value="1"/>
</dbReference>
<dbReference type="SUPFAM" id="SSF48334">
    <property type="entry name" value="DNA repair protein MutS, domain III"/>
    <property type="match status" value="1"/>
</dbReference>
<evidence type="ECO:0000256" key="5">
    <source>
        <dbReference type="ARBA" id="ARBA00023125"/>
    </source>
</evidence>
<dbReference type="SUPFAM" id="SSF53150">
    <property type="entry name" value="DNA repair protein MutS, domain II"/>
    <property type="match status" value="1"/>
</dbReference>
<dbReference type="GO" id="GO:0140664">
    <property type="term" value="F:ATP-dependent DNA damage sensor activity"/>
    <property type="evidence" value="ECO:0007669"/>
    <property type="project" value="InterPro"/>
</dbReference>
<dbReference type="Pfam" id="PF05192">
    <property type="entry name" value="MutS_III"/>
    <property type="match status" value="1"/>
</dbReference>
<evidence type="ECO:0008006" key="11">
    <source>
        <dbReference type="Google" id="ProtNLM"/>
    </source>
</evidence>
<dbReference type="InterPro" id="IPR027417">
    <property type="entry name" value="P-loop_NTPase"/>
</dbReference>
<evidence type="ECO:0000256" key="6">
    <source>
        <dbReference type="ARBA" id="ARBA00023204"/>
    </source>
</evidence>
<evidence type="ECO:0000256" key="7">
    <source>
        <dbReference type="SAM" id="MobiDB-lite"/>
    </source>
</evidence>
<proteinExistence type="inferred from homology"/>
<dbReference type="PANTHER" id="PTHR11361:SF34">
    <property type="entry name" value="DNA MISMATCH REPAIR PROTEIN MSH1, MITOCHONDRIAL"/>
    <property type="match status" value="1"/>
</dbReference>
<dbReference type="GO" id="GO:0030983">
    <property type="term" value="F:mismatched DNA binding"/>
    <property type="evidence" value="ECO:0007669"/>
    <property type="project" value="InterPro"/>
</dbReference>
<dbReference type="PANTHER" id="PTHR11361">
    <property type="entry name" value="DNA MISMATCH REPAIR PROTEIN MUTS FAMILY MEMBER"/>
    <property type="match status" value="1"/>
</dbReference>
<dbReference type="InterPro" id="IPR000432">
    <property type="entry name" value="DNA_mismatch_repair_MutS_C"/>
</dbReference>
<dbReference type="SMART" id="SM00533">
    <property type="entry name" value="MUTSd"/>
    <property type="match status" value="1"/>
</dbReference>
<dbReference type="Gene3D" id="1.10.1420.10">
    <property type="match status" value="2"/>
</dbReference>
<evidence type="ECO:0000259" key="8">
    <source>
        <dbReference type="SMART" id="SM00533"/>
    </source>
</evidence>
<keyword evidence="2" id="KW-0547">Nucleotide-binding</keyword>
<dbReference type="Pfam" id="PF00488">
    <property type="entry name" value="MutS_V"/>
    <property type="match status" value="1"/>
</dbReference>
<dbReference type="InterPro" id="IPR036678">
    <property type="entry name" value="MutS_con_dom_sf"/>
</dbReference>
<dbReference type="GO" id="GO:0005524">
    <property type="term" value="F:ATP binding"/>
    <property type="evidence" value="ECO:0007669"/>
    <property type="project" value="UniProtKB-KW"/>
</dbReference>
<evidence type="ECO:0000256" key="2">
    <source>
        <dbReference type="ARBA" id="ARBA00022741"/>
    </source>
</evidence>
<dbReference type="InterPro" id="IPR036187">
    <property type="entry name" value="DNA_mismatch_repair_MutS_sf"/>
</dbReference>
<dbReference type="SUPFAM" id="SSF55271">
    <property type="entry name" value="DNA repair protein MutS, domain I"/>
    <property type="match status" value="1"/>
</dbReference>
<dbReference type="InterPro" id="IPR045076">
    <property type="entry name" value="MutS"/>
</dbReference>
<evidence type="ECO:0000313" key="10">
    <source>
        <dbReference type="EMBL" id="QHU10442.1"/>
    </source>
</evidence>
<keyword evidence="5" id="KW-0238">DNA-binding</keyword>
<evidence type="ECO:0000259" key="9">
    <source>
        <dbReference type="SMART" id="SM00534"/>
    </source>
</evidence>
<dbReference type="SMART" id="SM00534">
    <property type="entry name" value="MUTSac"/>
    <property type="match status" value="1"/>
</dbReference>
<feature type="region of interest" description="Disordered" evidence="7">
    <location>
        <begin position="987"/>
        <end position="1009"/>
    </location>
</feature>
<dbReference type="EMBL" id="MN740756">
    <property type="protein sequence ID" value="QHU10442.1"/>
    <property type="molecule type" value="Genomic_DNA"/>
</dbReference>
<evidence type="ECO:0000256" key="3">
    <source>
        <dbReference type="ARBA" id="ARBA00022763"/>
    </source>
</evidence>
<dbReference type="InterPro" id="IPR007695">
    <property type="entry name" value="DNA_mismatch_repair_MutS-lik_N"/>
</dbReference>
<dbReference type="SUPFAM" id="SSF52540">
    <property type="entry name" value="P-loop containing nucleoside triphosphate hydrolases"/>
    <property type="match status" value="1"/>
</dbReference>
<dbReference type="AlphaFoldDB" id="A0A6C0JXE4"/>
<dbReference type="GO" id="GO:0006298">
    <property type="term" value="P:mismatch repair"/>
    <property type="evidence" value="ECO:0007669"/>
    <property type="project" value="InterPro"/>
</dbReference>
<keyword evidence="4" id="KW-0067">ATP-binding</keyword>
<organism evidence="10">
    <name type="scientific">viral metagenome</name>
    <dbReference type="NCBI Taxonomy" id="1070528"/>
    <lineage>
        <taxon>unclassified sequences</taxon>
        <taxon>metagenomes</taxon>
        <taxon>organismal metagenomes</taxon>
    </lineage>
</organism>
<dbReference type="PIRSF" id="PIRSF037677">
    <property type="entry name" value="DNA_mis_repair_Msh6"/>
    <property type="match status" value="1"/>
</dbReference>
<comment type="similarity">
    <text evidence="1">Belongs to the DNA mismatch repair MutS family.</text>
</comment>
<reference evidence="10" key="1">
    <citation type="journal article" date="2020" name="Nature">
        <title>Giant virus diversity and host interactions through global metagenomics.</title>
        <authorList>
            <person name="Schulz F."/>
            <person name="Roux S."/>
            <person name="Paez-Espino D."/>
            <person name="Jungbluth S."/>
            <person name="Walsh D.A."/>
            <person name="Denef V.J."/>
            <person name="McMahon K.D."/>
            <person name="Konstantinidis K.T."/>
            <person name="Eloe-Fadrosh E.A."/>
            <person name="Kyrpides N.C."/>
            <person name="Woyke T."/>
        </authorList>
    </citation>
    <scope>NUCLEOTIDE SEQUENCE</scope>
    <source>
        <strain evidence="10">GVMAG-S-1101164-67</strain>
    </source>
</reference>
<evidence type="ECO:0000256" key="1">
    <source>
        <dbReference type="ARBA" id="ARBA00006271"/>
    </source>
</evidence>
<dbReference type="InterPro" id="IPR007696">
    <property type="entry name" value="DNA_mismatch_repair_MutS_core"/>
</dbReference>